<dbReference type="EMBL" id="CM043803">
    <property type="protein sequence ID" value="KAI4807317.1"/>
    <property type="molecule type" value="Genomic_DNA"/>
</dbReference>
<name>A0ACB9W491_CHAAC</name>
<dbReference type="Proteomes" id="UP001057452">
    <property type="component" value="Chromosome 19"/>
</dbReference>
<keyword evidence="2" id="KW-1185">Reference proteome</keyword>
<feature type="non-terminal residue" evidence="1">
    <location>
        <position position="73"/>
    </location>
</feature>
<evidence type="ECO:0000313" key="2">
    <source>
        <dbReference type="Proteomes" id="UP001057452"/>
    </source>
</evidence>
<accession>A0ACB9W491</accession>
<proteinExistence type="predicted"/>
<evidence type="ECO:0000313" key="1">
    <source>
        <dbReference type="EMBL" id="KAI4807317.1"/>
    </source>
</evidence>
<organism evidence="1 2">
    <name type="scientific">Chaenocephalus aceratus</name>
    <name type="common">Blackfin icefish</name>
    <name type="synonym">Chaenichthys aceratus</name>
    <dbReference type="NCBI Taxonomy" id="36190"/>
    <lineage>
        <taxon>Eukaryota</taxon>
        <taxon>Metazoa</taxon>
        <taxon>Chordata</taxon>
        <taxon>Craniata</taxon>
        <taxon>Vertebrata</taxon>
        <taxon>Euteleostomi</taxon>
        <taxon>Actinopterygii</taxon>
        <taxon>Neopterygii</taxon>
        <taxon>Teleostei</taxon>
        <taxon>Neoteleostei</taxon>
        <taxon>Acanthomorphata</taxon>
        <taxon>Eupercaria</taxon>
        <taxon>Perciformes</taxon>
        <taxon>Notothenioidei</taxon>
        <taxon>Channichthyidae</taxon>
        <taxon>Chaenocephalus</taxon>
    </lineage>
</organism>
<protein>
    <submittedName>
        <fullName evidence="1">Uncharacterized protein</fullName>
    </submittedName>
</protein>
<gene>
    <name evidence="1" type="ORF">KUCAC02_027133</name>
</gene>
<sequence length="73" mass="7649">GPGVWLVGAHRPPTLPLALLESAFVSAGPRGLLALTRPKILIRRCKREVKGWGGGKGGKKRGGPGGLSREAER</sequence>
<reference evidence="1" key="1">
    <citation type="submission" date="2022-05" db="EMBL/GenBank/DDBJ databases">
        <title>Chromosome-level genome of Chaenocephalus aceratus.</title>
        <authorList>
            <person name="Park H."/>
        </authorList>
    </citation>
    <scope>NUCLEOTIDE SEQUENCE</scope>
    <source>
        <strain evidence="1">KU_202001</strain>
    </source>
</reference>
<comment type="caution">
    <text evidence="1">The sequence shown here is derived from an EMBL/GenBank/DDBJ whole genome shotgun (WGS) entry which is preliminary data.</text>
</comment>
<feature type="non-terminal residue" evidence="1">
    <location>
        <position position="1"/>
    </location>
</feature>